<dbReference type="GO" id="GO:0032040">
    <property type="term" value="C:small-subunit processome"/>
    <property type="evidence" value="ECO:0007669"/>
    <property type="project" value="TreeGrafter"/>
</dbReference>
<sequence length="229" mass="26134">MTMTMTVMAKDGDDDDGDMESDLDKKDKDDEDLPDERAWGARKRVFYDTEYPDDDRRVRPKTDELCDEDEEEVEALAVQKRLAQTISDEDLGLDLLQAYAPLRVSAGDEVSGPASTSSLERRVEQQLGSLSKRHLVHLVRSDSPELLQLLRELSQRLEELQDELQPLEESVRRGNFLAAADEWCKLHPHKVQNLLELLCESLLFVLLKSGERPAYVTTQWCHVSSLHTV</sequence>
<dbReference type="PANTHER" id="PTHR13237">
    <property type="entry name" value="SOMETHING ABOUT SILENCING PROTEIN 10-RELATED"/>
    <property type="match status" value="1"/>
</dbReference>
<accession>A0AAJ7SK32</accession>
<evidence type="ECO:0000256" key="1">
    <source>
        <dbReference type="SAM" id="Coils"/>
    </source>
</evidence>
<evidence type="ECO:0000313" key="3">
    <source>
        <dbReference type="Proteomes" id="UP001318040"/>
    </source>
</evidence>
<dbReference type="CTD" id="57050"/>
<dbReference type="GO" id="GO:0000462">
    <property type="term" value="P:maturation of SSU-rRNA from tricistronic rRNA transcript (SSU-rRNA, 5.8S rRNA, LSU-rRNA)"/>
    <property type="evidence" value="ECO:0007669"/>
    <property type="project" value="TreeGrafter"/>
</dbReference>
<evidence type="ECO:0000313" key="4">
    <source>
        <dbReference type="RefSeq" id="XP_032800893.1"/>
    </source>
</evidence>
<reference evidence="4" key="1">
    <citation type="submission" date="2025-08" db="UniProtKB">
        <authorList>
            <consortium name="RefSeq"/>
        </authorList>
    </citation>
    <scope>IDENTIFICATION</scope>
    <source>
        <tissue evidence="4">Sperm</tissue>
    </source>
</reference>
<dbReference type="Proteomes" id="UP001318040">
    <property type="component" value="Unplaced"/>
</dbReference>
<dbReference type="PANTHER" id="PTHR13237:SF8">
    <property type="entry name" value="SOMETHING ABOUT SILENCING PROTEIN 10"/>
    <property type="match status" value="1"/>
</dbReference>
<proteinExistence type="predicted"/>
<feature type="compositionally biased region" description="Acidic residues" evidence="2">
    <location>
        <begin position="12"/>
        <end position="21"/>
    </location>
</feature>
<feature type="coiled-coil region" evidence="1">
    <location>
        <begin position="143"/>
        <end position="170"/>
    </location>
</feature>
<gene>
    <name evidence="4" type="primary">UTP3</name>
</gene>
<feature type="region of interest" description="Disordered" evidence="2">
    <location>
        <begin position="1"/>
        <end position="39"/>
    </location>
</feature>
<evidence type="ECO:0000256" key="2">
    <source>
        <dbReference type="SAM" id="MobiDB-lite"/>
    </source>
</evidence>
<keyword evidence="1" id="KW-0175">Coiled coil</keyword>
<protein>
    <submittedName>
        <fullName evidence="4">Something about silencing protein 10</fullName>
    </submittedName>
</protein>
<name>A0AAJ7SK32_PETMA</name>
<keyword evidence="3" id="KW-1185">Reference proteome</keyword>
<organism evidence="3 4">
    <name type="scientific">Petromyzon marinus</name>
    <name type="common">Sea lamprey</name>
    <dbReference type="NCBI Taxonomy" id="7757"/>
    <lineage>
        <taxon>Eukaryota</taxon>
        <taxon>Metazoa</taxon>
        <taxon>Chordata</taxon>
        <taxon>Craniata</taxon>
        <taxon>Vertebrata</taxon>
        <taxon>Cyclostomata</taxon>
        <taxon>Hyperoartia</taxon>
        <taxon>Petromyzontiformes</taxon>
        <taxon>Petromyzontidae</taxon>
        <taxon>Petromyzon</taxon>
    </lineage>
</organism>
<dbReference type="AlphaFoldDB" id="A0AAJ7SK32"/>
<dbReference type="RefSeq" id="XP_032800893.1">
    <property type="nucleotide sequence ID" value="XM_032945002.1"/>
</dbReference>
<dbReference type="KEGG" id="pmrn:116937882"/>